<gene>
    <name evidence="2" type="ORF">LOTGIDRAFT_168848</name>
</gene>
<reference evidence="2 3" key="1">
    <citation type="journal article" date="2013" name="Nature">
        <title>Insights into bilaterian evolution from three spiralian genomes.</title>
        <authorList>
            <person name="Simakov O."/>
            <person name="Marletaz F."/>
            <person name="Cho S.J."/>
            <person name="Edsinger-Gonzales E."/>
            <person name="Havlak P."/>
            <person name="Hellsten U."/>
            <person name="Kuo D.H."/>
            <person name="Larsson T."/>
            <person name="Lv J."/>
            <person name="Arendt D."/>
            <person name="Savage R."/>
            <person name="Osoegawa K."/>
            <person name="de Jong P."/>
            <person name="Grimwood J."/>
            <person name="Chapman J.A."/>
            <person name="Shapiro H."/>
            <person name="Aerts A."/>
            <person name="Otillar R.P."/>
            <person name="Terry A.Y."/>
            <person name="Boore J.L."/>
            <person name="Grigoriev I.V."/>
            <person name="Lindberg D.R."/>
            <person name="Seaver E.C."/>
            <person name="Weisblat D.A."/>
            <person name="Putnam N.H."/>
            <person name="Rokhsar D.S."/>
        </authorList>
    </citation>
    <scope>NUCLEOTIDE SEQUENCE [LARGE SCALE GENOMIC DNA]</scope>
</reference>
<dbReference type="KEGG" id="lgi:LOTGIDRAFT_168848"/>
<name>V3ZPJ4_LOTGI</name>
<keyword evidence="1" id="KW-0472">Membrane</keyword>
<accession>V3ZPJ4</accession>
<dbReference type="HOGENOM" id="CLU_1278934_0_0_1"/>
<feature type="transmembrane region" description="Helical" evidence="1">
    <location>
        <begin position="152"/>
        <end position="174"/>
    </location>
</feature>
<dbReference type="OMA" id="VCVEILE"/>
<evidence type="ECO:0000256" key="1">
    <source>
        <dbReference type="SAM" id="Phobius"/>
    </source>
</evidence>
<evidence type="ECO:0000313" key="3">
    <source>
        <dbReference type="Proteomes" id="UP000030746"/>
    </source>
</evidence>
<protein>
    <submittedName>
        <fullName evidence="2">Uncharacterized protein</fullName>
    </submittedName>
</protein>
<dbReference type="CTD" id="20240981"/>
<dbReference type="Proteomes" id="UP000030746">
    <property type="component" value="Unassembled WGS sequence"/>
</dbReference>
<sequence length="216" mass="24479">MENDVYYILLLMICYLIGCTADATSYNIKTDIARSLLPNIPVSMVTNATNKIAITKVGVSTTTLAIQWKYLHTFNGTHNQTVVGYLSGSANGRFISDNLDVLRNEFEFRNLQADTKYDVCVEMLELGKKGQTISHFKCVEMKTLATIRHDSIIAMLITIGYLIFMGIVGCIVWRHRVLVNERTRLQEEEVGESSTVRWKDIEEKRCLNSIEDSVDV</sequence>
<proteinExistence type="predicted"/>
<dbReference type="OrthoDB" id="6159849at2759"/>
<dbReference type="RefSeq" id="XP_009065000.1">
    <property type="nucleotide sequence ID" value="XM_009066752.1"/>
</dbReference>
<keyword evidence="3" id="KW-1185">Reference proteome</keyword>
<dbReference type="EMBL" id="KB203534">
    <property type="protein sequence ID" value="ESO84395.1"/>
    <property type="molecule type" value="Genomic_DNA"/>
</dbReference>
<keyword evidence="1" id="KW-1133">Transmembrane helix</keyword>
<evidence type="ECO:0000313" key="2">
    <source>
        <dbReference type="EMBL" id="ESO84395.1"/>
    </source>
</evidence>
<dbReference type="GeneID" id="20240981"/>
<feature type="transmembrane region" description="Helical" evidence="1">
    <location>
        <begin position="6"/>
        <end position="28"/>
    </location>
</feature>
<keyword evidence="1" id="KW-0812">Transmembrane</keyword>
<dbReference type="AlphaFoldDB" id="V3ZPJ4"/>
<organism evidence="2 3">
    <name type="scientific">Lottia gigantea</name>
    <name type="common">Giant owl limpet</name>
    <dbReference type="NCBI Taxonomy" id="225164"/>
    <lineage>
        <taxon>Eukaryota</taxon>
        <taxon>Metazoa</taxon>
        <taxon>Spiralia</taxon>
        <taxon>Lophotrochozoa</taxon>
        <taxon>Mollusca</taxon>
        <taxon>Gastropoda</taxon>
        <taxon>Patellogastropoda</taxon>
        <taxon>Lottioidea</taxon>
        <taxon>Lottiidae</taxon>
        <taxon>Lottia</taxon>
    </lineage>
</organism>